<keyword evidence="1" id="KW-1133">Transmembrane helix</keyword>
<organism evidence="3 4">
    <name type="scientific">Flavobacterium degerlachei</name>
    <dbReference type="NCBI Taxonomy" id="229203"/>
    <lineage>
        <taxon>Bacteria</taxon>
        <taxon>Pseudomonadati</taxon>
        <taxon>Bacteroidota</taxon>
        <taxon>Flavobacteriia</taxon>
        <taxon>Flavobacteriales</taxon>
        <taxon>Flavobacteriaceae</taxon>
        <taxon>Flavobacterium</taxon>
    </lineage>
</organism>
<dbReference type="EMBL" id="FNMV01000004">
    <property type="protein sequence ID" value="SDW76150.1"/>
    <property type="molecule type" value="Genomic_DNA"/>
</dbReference>
<proteinExistence type="predicted"/>
<evidence type="ECO:0000313" key="4">
    <source>
        <dbReference type="Proteomes" id="UP000198569"/>
    </source>
</evidence>
<dbReference type="Proteomes" id="UP000198569">
    <property type="component" value="Unassembled WGS sequence"/>
</dbReference>
<dbReference type="GO" id="GO:0055085">
    <property type="term" value="P:transmembrane transport"/>
    <property type="evidence" value="ECO:0007669"/>
    <property type="project" value="InterPro"/>
</dbReference>
<dbReference type="SUPFAM" id="SSF74653">
    <property type="entry name" value="TolA/TonB C-terminal domain"/>
    <property type="match status" value="1"/>
</dbReference>
<dbReference type="Pfam" id="PF03544">
    <property type="entry name" value="TonB_C"/>
    <property type="match status" value="1"/>
</dbReference>
<dbReference type="RefSeq" id="WP_091430750.1">
    <property type="nucleotide sequence ID" value="NZ_FNMV01000004.1"/>
</dbReference>
<keyword evidence="1" id="KW-0812">Transmembrane</keyword>
<dbReference type="Gene3D" id="3.30.1150.10">
    <property type="match status" value="1"/>
</dbReference>
<dbReference type="OrthoDB" id="1095452at2"/>
<sequence length="273" mass="29992">MSKLSIYENDWINLVFENRNKEYGAYQLRQESSRTSLFALFMGLLLCASLMCIPSILSFFNIEKGMTVEILDPIDKIIQVTTIAPPQIKKIEAQIPIKTLAQNPLEVNLKKQLVNPVIVEAPLATPDIATNNEYPVINQSTNTGIGIANPHSSPGNGIENSAPTDYGNTVVTAAILDKLPEFPGGIAKFYTYIGKNFETPDINGERIVRIYVSFVVEKDGSMTSIQVKNDPGYGLAAEAIRVLKSLKTKWAPGMIGSKPVRTSYNLPIMVQGN</sequence>
<feature type="domain" description="TonB C-terminal" evidence="2">
    <location>
        <begin position="211"/>
        <end position="268"/>
    </location>
</feature>
<keyword evidence="4" id="KW-1185">Reference proteome</keyword>
<name>A0A1H2W6E9_9FLAO</name>
<feature type="transmembrane region" description="Helical" evidence="1">
    <location>
        <begin position="37"/>
        <end position="60"/>
    </location>
</feature>
<evidence type="ECO:0000313" key="3">
    <source>
        <dbReference type="EMBL" id="SDW76150.1"/>
    </source>
</evidence>
<evidence type="ECO:0000256" key="1">
    <source>
        <dbReference type="SAM" id="Phobius"/>
    </source>
</evidence>
<reference evidence="4" key="1">
    <citation type="submission" date="2016-10" db="EMBL/GenBank/DDBJ databases">
        <authorList>
            <person name="Varghese N."/>
            <person name="Submissions S."/>
        </authorList>
    </citation>
    <scope>NUCLEOTIDE SEQUENCE [LARGE SCALE GENOMIC DNA]</scope>
    <source>
        <strain evidence="4">DSM 15718</strain>
    </source>
</reference>
<gene>
    <name evidence="3" type="ORF">SAMN05444338_104238</name>
</gene>
<protein>
    <submittedName>
        <fullName evidence="3">Protein TonB</fullName>
    </submittedName>
</protein>
<dbReference type="InterPro" id="IPR037682">
    <property type="entry name" value="TonB_C"/>
</dbReference>
<dbReference type="STRING" id="229203.SAMN05444338_104238"/>
<keyword evidence="1" id="KW-0472">Membrane</keyword>
<dbReference type="AlphaFoldDB" id="A0A1H2W6E9"/>
<evidence type="ECO:0000259" key="2">
    <source>
        <dbReference type="Pfam" id="PF03544"/>
    </source>
</evidence>
<accession>A0A1H2W6E9</accession>